<name>A0A133XW62_9ACTN</name>
<dbReference type="EMBL" id="LSCR01000006">
    <property type="protein sequence ID" value="KXB35194.1"/>
    <property type="molecule type" value="Genomic_DNA"/>
</dbReference>
<keyword evidence="2" id="KW-1185">Reference proteome</keyword>
<comment type="caution">
    <text evidence="1">The sequence shown here is derived from an EMBL/GenBank/DDBJ whole genome shotgun (WGS) entry which is preliminary data.</text>
</comment>
<dbReference type="STRING" id="1393034.HMPREF3192_00559"/>
<gene>
    <name evidence="1" type="ORF">HMPREF3192_00559</name>
</gene>
<protein>
    <submittedName>
        <fullName evidence="1">Uncharacterized protein</fullName>
    </submittedName>
</protein>
<dbReference type="AlphaFoldDB" id="A0A133XW62"/>
<evidence type="ECO:0000313" key="1">
    <source>
        <dbReference type="EMBL" id="KXB35194.1"/>
    </source>
</evidence>
<dbReference type="Proteomes" id="UP000070675">
    <property type="component" value="Unassembled WGS sequence"/>
</dbReference>
<proteinExistence type="predicted"/>
<dbReference type="PATRIC" id="fig|1393034.3.peg.541"/>
<reference evidence="2" key="1">
    <citation type="submission" date="2016-01" db="EMBL/GenBank/DDBJ databases">
        <authorList>
            <person name="Mitreva M."/>
            <person name="Pepin K.H."/>
            <person name="Mihindukulasuriya K.A."/>
            <person name="Fulton R."/>
            <person name="Fronick C."/>
            <person name="O'Laughlin M."/>
            <person name="Miner T."/>
            <person name="Herter B."/>
            <person name="Rosa B.A."/>
            <person name="Cordes M."/>
            <person name="Tomlinson C."/>
            <person name="Wollam A."/>
            <person name="Palsikar V.B."/>
            <person name="Mardis E.R."/>
            <person name="Wilson R.K."/>
        </authorList>
    </citation>
    <scope>NUCLEOTIDE SEQUENCE [LARGE SCALE GENOMIC DNA]</scope>
    <source>
        <strain evidence="2">DNF00019</strain>
    </source>
</reference>
<evidence type="ECO:0000313" key="2">
    <source>
        <dbReference type="Proteomes" id="UP000070675"/>
    </source>
</evidence>
<sequence length="47" mass="5152">MARVSSHFSLKNPTPAATMNVPLHHCIAQQMRLTRLSYSTVKNGANA</sequence>
<accession>A0A133XW62</accession>
<organism evidence="1 2">
    <name type="scientific">Atopobium deltae</name>
    <dbReference type="NCBI Taxonomy" id="1393034"/>
    <lineage>
        <taxon>Bacteria</taxon>
        <taxon>Bacillati</taxon>
        <taxon>Actinomycetota</taxon>
        <taxon>Coriobacteriia</taxon>
        <taxon>Coriobacteriales</taxon>
        <taxon>Atopobiaceae</taxon>
        <taxon>Atopobium</taxon>
    </lineage>
</organism>